<dbReference type="PATRIC" id="fig|186479.3.peg.2078"/>
<dbReference type="EMBL" id="LJCR01001516">
    <property type="protein sequence ID" value="KPV50222.1"/>
    <property type="molecule type" value="Genomic_DNA"/>
</dbReference>
<dbReference type="Pfam" id="PF00496">
    <property type="entry name" value="SBP_bac_5"/>
    <property type="match status" value="1"/>
</dbReference>
<dbReference type="GO" id="GO:0015833">
    <property type="term" value="P:peptide transport"/>
    <property type="evidence" value="ECO:0007669"/>
    <property type="project" value="TreeGrafter"/>
</dbReference>
<dbReference type="InterPro" id="IPR030678">
    <property type="entry name" value="Peptide/Ni-bd"/>
</dbReference>
<dbReference type="PANTHER" id="PTHR30290:SF82">
    <property type="entry name" value="ABC-TYPE DIPEPTIDE_OLIGOPEPTIDE TRANSPORT SYSTEM, PERIPLASMIC COMPONENT"/>
    <property type="match status" value="1"/>
</dbReference>
<sequence length="517" mass="57329">VSAQQQATWTRNFNPFVSDNRFPTSNGVYEPSMIYNTIKGELLPWLATKYEWSSDNKKLTLTYRTDVKWSDGQPFTAKDVAYTFNLQKANKGLVGGGQNAWTYLDSVAASSDTAVDFTFKEVYTVGLYDIVGQNIVPEHVWKDVKDPVTFTNENPVGTGPFTEVKNFQNQIYEIHKNPNYWQPGKPMVEGLRFPAYPGNDQANLATINGENDWVGNFIPDIEKTFVSKNPETNGYFFPPTGATVMLYLNTTKKPFSDVNVRKAISMAINRDQIVKVAMYSYTKPADATGLSDAYPSYKSQSIVDAGKSWVSLNVEEANKMLDAAGLTKGSDGIRTVDGQPMTYDINVVSGWSDWVSACNIMAQNLKAVGINATVKSYDFSAWFDRVQKGDFDMSIGWSSGGATPLNYYRGQMATTKVKPVGETSDENWHRFGSADADKLLAQFAATSDAAEQKKVAEQLQQLFSDNAPAVPLFPGPAWYEYNSARFTGWPSKDDPYVVGSPFGATEQLLLMTSIKPK</sequence>
<dbReference type="PIRSF" id="PIRSF002741">
    <property type="entry name" value="MppA"/>
    <property type="match status" value="1"/>
</dbReference>
<dbReference type="InterPro" id="IPR000914">
    <property type="entry name" value="SBP_5_dom"/>
</dbReference>
<name>A0A0P9D514_9CHLR</name>
<dbReference type="PANTHER" id="PTHR30290">
    <property type="entry name" value="PERIPLASMIC BINDING COMPONENT OF ABC TRANSPORTER"/>
    <property type="match status" value="1"/>
</dbReference>
<dbReference type="GO" id="GO:0042597">
    <property type="term" value="C:periplasmic space"/>
    <property type="evidence" value="ECO:0007669"/>
    <property type="project" value="UniProtKB-ARBA"/>
</dbReference>
<dbReference type="GO" id="GO:0043190">
    <property type="term" value="C:ATP-binding cassette (ABC) transporter complex"/>
    <property type="evidence" value="ECO:0007669"/>
    <property type="project" value="InterPro"/>
</dbReference>
<gene>
    <name evidence="2" type="ORF">SE17_28225</name>
</gene>
<reference evidence="2 3" key="1">
    <citation type="submission" date="2015-09" db="EMBL/GenBank/DDBJ databases">
        <title>Draft genome sequence of Kouleothrix aurantiaca JCM 19913.</title>
        <authorList>
            <person name="Hemp J."/>
        </authorList>
    </citation>
    <scope>NUCLEOTIDE SEQUENCE [LARGE SCALE GENOMIC DNA]</scope>
    <source>
        <strain evidence="2 3">COM-B</strain>
    </source>
</reference>
<comment type="caution">
    <text evidence="2">The sequence shown here is derived from an EMBL/GenBank/DDBJ whole genome shotgun (WGS) entry which is preliminary data.</text>
</comment>
<evidence type="ECO:0000259" key="1">
    <source>
        <dbReference type="Pfam" id="PF00496"/>
    </source>
</evidence>
<accession>A0A0P9D514</accession>
<dbReference type="Gene3D" id="3.40.190.10">
    <property type="entry name" value="Periplasmic binding protein-like II"/>
    <property type="match status" value="1"/>
</dbReference>
<dbReference type="CDD" id="cd08509">
    <property type="entry name" value="PBP2_TmCBP_oligosaccharides_like"/>
    <property type="match status" value="1"/>
</dbReference>
<keyword evidence="3" id="KW-1185">Reference proteome</keyword>
<protein>
    <submittedName>
        <fullName evidence="2">Peptide ABC transporter substrate-binding protein</fullName>
    </submittedName>
</protein>
<dbReference type="SUPFAM" id="SSF53850">
    <property type="entry name" value="Periplasmic binding protein-like II"/>
    <property type="match status" value="1"/>
</dbReference>
<dbReference type="AlphaFoldDB" id="A0A0P9D514"/>
<evidence type="ECO:0000313" key="3">
    <source>
        <dbReference type="Proteomes" id="UP000050509"/>
    </source>
</evidence>
<dbReference type="InterPro" id="IPR039424">
    <property type="entry name" value="SBP_5"/>
</dbReference>
<feature type="non-terminal residue" evidence="2">
    <location>
        <position position="1"/>
    </location>
</feature>
<evidence type="ECO:0000313" key="2">
    <source>
        <dbReference type="EMBL" id="KPV50222.1"/>
    </source>
</evidence>
<dbReference type="GO" id="GO:1904680">
    <property type="term" value="F:peptide transmembrane transporter activity"/>
    <property type="evidence" value="ECO:0007669"/>
    <property type="project" value="TreeGrafter"/>
</dbReference>
<dbReference type="Gene3D" id="3.10.105.10">
    <property type="entry name" value="Dipeptide-binding Protein, Domain 3"/>
    <property type="match status" value="1"/>
</dbReference>
<dbReference type="Gene3D" id="3.90.76.10">
    <property type="entry name" value="Dipeptide-binding Protein, Domain 1"/>
    <property type="match status" value="1"/>
</dbReference>
<proteinExistence type="predicted"/>
<organism evidence="2 3">
    <name type="scientific">Kouleothrix aurantiaca</name>
    <dbReference type="NCBI Taxonomy" id="186479"/>
    <lineage>
        <taxon>Bacteria</taxon>
        <taxon>Bacillati</taxon>
        <taxon>Chloroflexota</taxon>
        <taxon>Chloroflexia</taxon>
        <taxon>Chloroflexales</taxon>
        <taxon>Roseiflexineae</taxon>
        <taxon>Roseiflexaceae</taxon>
        <taxon>Kouleothrix</taxon>
    </lineage>
</organism>
<feature type="domain" description="Solute-binding protein family 5" evidence="1">
    <location>
        <begin position="42"/>
        <end position="411"/>
    </location>
</feature>
<dbReference type="Proteomes" id="UP000050509">
    <property type="component" value="Unassembled WGS sequence"/>
</dbReference>